<keyword evidence="10 13" id="KW-1133">Transmembrane helix</keyword>
<dbReference type="InterPro" id="IPR044537">
    <property type="entry name" value="Rip2-like"/>
</dbReference>
<evidence type="ECO:0000256" key="8">
    <source>
        <dbReference type="ARBA" id="ARBA00022801"/>
    </source>
</evidence>
<evidence type="ECO:0000256" key="7">
    <source>
        <dbReference type="ARBA" id="ARBA00022723"/>
    </source>
</evidence>
<keyword evidence="7" id="KW-0479">Metal-binding</keyword>
<keyword evidence="8" id="KW-0378">Hydrolase</keyword>
<keyword evidence="12 13" id="KW-0472">Membrane</keyword>
<evidence type="ECO:0000256" key="5">
    <source>
        <dbReference type="ARBA" id="ARBA00022670"/>
    </source>
</evidence>
<dbReference type="KEGG" id="amic:Ami3637_02655"/>
<keyword evidence="11" id="KW-0482">Metalloprotease</keyword>
<dbReference type="RefSeq" id="WP_162361202.1">
    <property type="nucleotide sequence ID" value="NZ_CP047591.1"/>
</dbReference>
<dbReference type="CDD" id="cd06158">
    <property type="entry name" value="S2P-M50_like_1"/>
    <property type="match status" value="1"/>
</dbReference>
<comment type="subcellular location">
    <subcellularLocation>
        <location evidence="2">Cell membrane</location>
        <topology evidence="2">Multi-pass membrane protein</topology>
    </subcellularLocation>
</comment>
<dbReference type="GO" id="GO:0046872">
    <property type="term" value="F:metal ion binding"/>
    <property type="evidence" value="ECO:0007669"/>
    <property type="project" value="UniProtKB-KW"/>
</dbReference>
<keyword evidence="5 15" id="KW-0645">Protease</keyword>
<accession>A0A6P1MBY9</accession>
<evidence type="ECO:0000256" key="2">
    <source>
        <dbReference type="ARBA" id="ARBA00004651"/>
    </source>
</evidence>
<feature type="domain" description="Peptidase M50" evidence="14">
    <location>
        <begin position="155"/>
        <end position="212"/>
    </location>
</feature>
<organism evidence="15 16">
    <name type="scientific">Aminipila terrae</name>
    <dbReference type="NCBI Taxonomy" id="2697030"/>
    <lineage>
        <taxon>Bacteria</taxon>
        <taxon>Bacillati</taxon>
        <taxon>Bacillota</taxon>
        <taxon>Clostridia</taxon>
        <taxon>Peptostreptococcales</taxon>
        <taxon>Anaerovoracaceae</taxon>
        <taxon>Aminipila</taxon>
    </lineage>
</organism>
<evidence type="ECO:0000256" key="12">
    <source>
        <dbReference type="ARBA" id="ARBA00023136"/>
    </source>
</evidence>
<dbReference type="GO" id="GO:0008237">
    <property type="term" value="F:metallopeptidase activity"/>
    <property type="evidence" value="ECO:0007669"/>
    <property type="project" value="UniProtKB-KW"/>
</dbReference>
<dbReference type="EMBL" id="CP047591">
    <property type="protein sequence ID" value="QHI71427.1"/>
    <property type="molecule type" value="Genomic_DNA"/>
</dbReference>
<evidence type="ECO:0000313" key="16">
    <source>
        <dbReference type="Proteomes" id="UP000463883"/>
    </source>
</evidence>
<dbReference type="InterPro" id="IPR008915">
    <property type="entry name" value="Peptidase_M50"/>
</dbReference>
<dbReference type="AlphaFoldDB" id="A0A6P1MBY9"/>
<dbReference type="GO" id="GO:0006508">
    <property type="term" value="P:proteolysis"/>
    <property type="evidence" value="ECO:0007669"/>
    <property type="project" value="UniProtKB-KW"/>
</dbReference>
<dbReference type="Pfam" id="PF02163">
    <property type="entry name" value="Peptidase_M50"/>
    <property type="match status" value="1"/>
</dbReference>
<name>A0A6P1MBY9_9FIRM</name>
<comment type="cofactor">
    <cofactor evidence="1">
        <name>Zn(2+)</name>
        <dbReference type="ChEBI" id="CHEBI:29105"/>
    </cofactor>
</comment>
<evidence type="ECO:0000256" key="13">
    <source>
        <dbReference type="SAM" id="Phobius"/>
    </source>
</evidence>
<sequence>MRRFVNPTFLILILIMAVMSFTSGRFSNPLDWLMNMLLSLPAIVIGLSFHEFGHAIAAHKLGDMTPKYQGRVTLNPMAHMDPFGFLCLMVAGFGWGIPVQIDSRNFKNPRRDELIVSVAGVVMNLIIAIAAAGIFKLFFTFAGSFIAYSYMGVVVQKILVNIIVINLVLMIFNLLPIPPLDGFGIATELFNLRSKAFYYQIYDKGFLILMVLIMLNVTDIVLNPLVSICFKIIMGIFSI</sequence>
<keyword evidence="16" id="KW-1185">Reference proteome</keyword>
<dbReference type="GO" id="GO:0005886">
    <property type="term" value="C:plasma membrane"/>
    <property type="evidence" value="ECO:0007669"/>
    <property type="project" value="UniProtKB-SubCell"/>
</dbReference>
<evidence type="ECO:0000259" key="14">
    <source>
        <dbReference type="Pfam" id="PF02163"/>
    </source>
</evidence>
<evidence type="ECO:0000256" key="3">
    <source>
        <dbReference type="ARBA" id="ARBA00007931"/>
    </source>
</evidence>
<evidence type="ECO:0000256" key="10">
    <source>
        <dbReference type="ARBA" id="ARBA00022989"/>
    </source>
</evidence>
<evidence type="ECO:0000256" key="9">
    <source>
        <dbReference type="ARBA" id="ARBA00022833"/>
    </source>
</evidence>
<keyword evidence="6 13" id="KW-0812">Transmembrane</keyword>
<keyword evidence="4" id="KW-1003">Cell membrane</keyword>
<dbReference type="PANTHER" id="PTHR35864">
    <property type="entry name" value="ZINC METALLOPROTEASE MJ0611-RELATED"/>
    <property type="match status" value="1"/>
</dbReference>
<dbReference type="PANTHER" id="PTHR35864:SF1">
    <property type="entry name" value="ZINC METALLOPROTEASE YWHC-RELATED"/>
    <property type="match status" value="1"/>
</dbReference>
<protein>
    <submittedName>
        <fullName evidence="15">Site-2 protease family protein</fullName>
    </submittedName>
</protein>
<feature type="transmembrane region" description="Helical" evidence="13">
    <location>
        <begin position="83"/>
        <end position="102"/>
    </location>
</feature>
<evidence type="ECO:0000313" key="15">
    <source>
        <dbReference type="EMBL" id="QHI71427.1"/>
    </source>
</evidence>
<keyword evidence="9" id="KW-0862">Zinc</keyword>
<feature type="transmembrane region" description="Helical" evidence="13">
    <location>
        <begin position="114"/>
        <end position="138"/>
    </location>
</feature>
<evidence type="ECO:0000256" key="6">
    <source>
        <dbReference type="ARBA" id="ARBA00022692"/>
    </source>
</evidence>
<comment type="similarity">
    <text evidence="3">Belongs to the peptidase M50B family.</text>
</comment>
<evidence type="ECO:0000256" key="1">
    <source>
        <dbReference type="ARBA" id="ARBA00001947"/>
    </source>
</evidence>
<evidence type="ECO:0000256" key="4">
    <source>
        <dbReference type="ARBA" id="ARBA00022475"/>
    </source>
</evidence>
<feature type="transmembrane region" description="Helical" evidence="13">
    <location>
        <begin position="158"/>
        <end position="175"/>
    </location>
</feature>
<proteinExistence type="inferred from homology"/>
<evidence type="ECO:0000256" key="11">
    <source>
        <dbReference type="ARBA" id="ARBA00023049"/>
    </source>
</evidence>
<reference evidence="15 16" key="1">
    <citation type="submission" date="2020-01" db="EMBL/GenBank/DDBJ databases">
        <title>Genomic analysis of Aminipila sp. CBA3637.</title>
        <authorList>
            <person name="Kim Y.B."/>
            <person name="Roh S.W."/>
        </authorList>
    </citation>
    <scope>NUCLEOTIDE SEQUENCE [LARGE SCALE GENOMIC DNA]</scope>
    <source>
        <strain evidence="15 16">CBA3637</strain>
    </source>
</reference>
<gene>
    <name evidence="15" type="ORF">Ami3637_02655</name>
</gene>
<dbReference type="InterPro" id="IPR052348">
    <property type="entry name" value="Metallopeptidase_M50B"/>
</dbReference>
<dbReference type="Proteomes" id="UP000463883">
    <property type="component" value="Chromosome"/>
</dbReference>